<protein>
    <recommendedName>
        <fullName evidence="9">Hydroxylysine kinase</fullName>
        <ecNumber evidence="8">2.7.1.81</ecNumber>
    </recommendedName>
</protein>
<dbReference type="GO" id="GO:0047992">
    <property type="term" value="F:hydroxylysine kinase activity"/>
    <property type="evidence" value="ECO:0007669"/>
    <property type="project" value="UniProtKB-EC"/>
</dbReference>
<evidence type="ECO:0000256" key="3">
    <source>
        <dbReference type="ARBA" id="ARBA00022490"/>
    </source>
</evidence>
<dbReference type="PANTHER" id="PTHR21064:SF1">
    <property type="entry name" value="HYDROXYLYSINE KINASE"/>
    <property type="match status" value="1"/>
</dbReference>
<dbReference type="PANTHER" id="PTHR21064">
    <property type="entry name" value="AMINOGLYCOSIDE PHOSPHOTRANSFERASE DOMAIN-CONTAINING PROTEIN-RELATED"/>
    <property type="match status" value="1"/>
</dbReference>
<keyword evidence="5" id="KW-0418">Kinase</keyword>
<dbReference type="Pfam" id="PF01636">
    <property type="entry name" value="APH"/>
    <property type="match status" value="1"/>
</dbReference>
<name>B7G3B5_PHATC</name>
<evidence type="ECO:0000256" key="2">
    <source>
        <dbReference type="ARBA" id="ARBA00006219"/>
    </source>
</evidence>
<dbReference type="AlphaFoldDB" id="B7G3B5"/>
<keyword evidence="4" id="KW-0808">Transferase</keyword>
<sequence length="514" mass="57684">MSLTSTAEQLSDEELRKWLKPNVTEEDALKVLDASYVPSSGSQHRRILKQLDSYDDANFWVEINNVQYLLKFHNGVESQDYLRSLEGAAGDYHRHGHQSSVIHWQTTLMEILNQEGIRASIPRPPLSESYIDTDDHEDESSLQTGVGKWPDKNLVQVCVHELPVVSSERSPCNLVVRLLTWTSGRPLSALRAFPVETLAEAGRLLGRINRAFDKLTLVDSATKTVSDAFHRYDTSVLIPGKRYHQWDGKHTADLESFVQHIPDQKRRSLVESVLDAFQRDILDTGIDKKFRTGALHGDFNDANILVDEDLNATGVIDFGDSIISFSVGENDCDDGIQTPYLILSFLCMIRQSWRVLDISVAMAYATLSVYGKSKRMISAAAAILRGYNAVYPLTELERKHLVLLMCCRLACSVTLGAFSFQQNPENKYLLLHSEPAWEALELLWCSDPGRRFEISNAANSLFSQACLYKDSLQGVVDCSDIDLPDPTVPDYFSSVRALPMPTGHRQASKDDVND</sequence>
<accession>B7G3B5</accession>
<evidence type="ECO:0000256" key="4">
    <source>
        <dbReference type="ARBA" id="ARBA00022679"/>
    </source>
</evidence>
<dbReference type="Gene3D" id="3.90.1200.10">
    <property type="match status" value="1"/>
</dbReference>
<dbReference type="EC" id="2.7.1.81" evidence="8"/>
<gene>
    <name evidence="11" type="ORF">PHATRDRAFT_47420</name>
</gene>
<dbReference type="Proteomes" id="UP000000759">
    <property type="component" value="Chromosome 13"/>
</dbReference>
<dbReference type="InterPro" id="IPR002575">
    <property type="entry name" value="Aminoglycoside_PTrfase"/>
</dbReference>
<dbReference type="eggNOG" id="KOG3222">
    <property type="taxonomic scope" value="Eukaryota"/>
</dbReference>
<feature type="domain" description="Aminoglycoside phosphotransferase" evidence="10">
    <location>
        <begin position="49"/>
        <end position="321"/>
    </location>
</feature>
<dbReference type="EMBL" id="CM000615">
    <property type="protein sequence ID" value="EEC46802.1"/>
    <property type="molecule type" value="Genomic_DNA"/>
</dbReference>
<evidence type="ECO:0000256" key="9">
    <source>
        <dbReference type="ARBA" id="ARBA00040505"/>
    </source>
</evidence>
<proteinExistence type="inferred from homology"/>
<comment type="subcellular location">
    <subcellularLocation>
        <location evidence="1">Cytoplasm</location>
    </subcellularLocation>
</comment>
<dbReference type="InterPro" id="IPR050249">
    <property type="entry name" value="Pseudomonas-type_ThrB"/>
</dbReference>
<evidence type="ECO:0000256" key="6">
    <source>
        <dbReference type="ARBA" id="ARBA00036820"/>
    </source>
</evidence>
<dbReference type="SUPFAM" id="SSF56112">
    <property type="entry name" value="Protein kinase-like (PK-like)"/>
    <property type="match status" value="1"/>
</dbReference>
<dbReference type="RefSeq" id="XP_002181588.1">
    <property type="nucleotide sequence ID" value="XM_002181552.1"/>
</dbReference>
<reference evidence="11 12" key="1">
    <citation type="journal article" date="2008" name="Nature">
        <title>The Phaeodactylum genome reveals the evolutionary history of diatom genomes.</title>
        <authorList>
            <person name="Bowler C."/>
            <person name="Allen A.E."/>
            <person name="Badger J.H."/>
            <person name="Grimwood J."/>
            <person name="Jabbari K."/>
            <person name="Kuo A."/>
            <person name="Maheswari U."/>
            <person name="Martens C."/>
            <person name="Maumus F."/>
            <person name="Otillar R.P."/>
            <person name="Rayko E."/>
            <person name="Salamov A."/>
            <person name="Vandepoele K."/>
            <person name="Beszteri B."/>
            <person name="Gruber A."/>
            <person name="Heijde M."/>
            <person name="Katinka M."/>
            <person name="Mock T."/>
            <person name="Valentin K."/>
            <person name="Verret F."/>
            <person name="Berges J.A."/>
            <person name="Brownlee C."/>
            <person name="Cadoret J.P."/>
            <person name="Chiovitti A."/>
            <person name="Choi C.J."/>
            <person name="Coesel S."/>
            <person name="De Martino A."/>
            <person name="Detter J.C."/>
            <person name="Durkin C."/>
            <person name="Falciatore A."/>
            <person name="Fournet J."/>
            <person name="Haruta M."/>
            <person name="Huysman M.J."/>
            <person name="Jenkins B.D."/>
            <person name="Jiroutova K."/>
            <person name="Jorgensen R.E."/>
            <person name="Joubert Y."/>
            <person name="Kaplan A."/>
            <person name="Kroger N."/>
            <person name="Kroth P.G."/>
            <person name="La Roche J."/>
            <person name="Lindquist E."/>
            <person name="Lommer M."/>
            <person name="Martin-Jezequel V."/>
            <person name="Lopez P.J."/>
            <person name="Lucas S."/>
            <person name="Mangogna M."/>
            <person name="McGinnis K."/>
            <person name="Medlin L.K."/>
            <person name="Montsant A."/>
            <person name="Oudot-Le Secq M.P."/>
            <person name="Napoli C."/>
            <person name="Obornik M."/>
            <person name="Parker M.S."/>
            <person name="Petit J.L."/>
            <person name="Porcel B.M."/>
            <person name="Poulsen N."/>
            <person name="Robison M."/>
            <person name="Rychlewski L."/>
            <person name="Rynearson T.A."/>
            <person name="Schmutz J."/>
            <person name="Shapiro H."/>
            <person name="Siaut M."/>
            <person name="Stanley M."/>
            <person name="Sussman M.R."/>
            <person name="Taylor A.R."/>
            <person name="Vardi A."/>
            <person name="von Dassow P."/>
            <person name="Vyverman W."/>
            <person name="Willis A."/>
            <person name="Wyrwicz L.S."/>
            <person name="Rokhsar D.S."/>
            <person name="Weissenbach J."/>
            <person name="Armbrust E.V."/>
            <person name="Green B.R."/>
            <person name="Van de Peer Y."/>
            <person name="Grigoriev I.V."/>
        </authorList>
    </citation>
    <scope>NUCLEOTIDE SEQUENCE [LARGE SCALE GENOMIC DNA]</scope>
    <source>
        <strain evidence="11 12">CCAP 1055/1</strain>
    </source>
</reference>
<dbReference type="GO" id="GO:0005737">
    <property type="term" value="C:cytoplasm"/>
    <property type="evidence" value="ECO:0007669"/>
    <property type="project" value="UniProtKB-SubCell"/>
</dbReference>
<organism evidence="11 12">
    <name type="scientific">Phaeodactylum tricornutum (strain CCAP 1055/1)</name>
    <dbReference type="NCBI Taxonomy" id="556484"/>
    <lineage>
        <taxon>Eukaryota</taxon>
        <taxon>Sar</taxon>
        <taxon>Stramenopiles</taxon>
        <taxon>Ochrophyta</taxon>
        <taxon>Bacillariophyta</taxon>
        <taxon>Bacillariophyceae</taxon>
        <taxon>Bacillariophycidae</taxon>
        <taxon>Naviculales</taxon>
        <taxon>Phaeodactylaceae</taxon>
        <taxon>Phaeodactylum</taxon>
    </lineage>
</organism>
<dbReference type="GeneID" id="7202554"/>
<reference evidence="12" key="2">
    <citation type="submission" date="2008-08" db="EMBL/GenBank/DDBJ databases">
        <authorList>
            <consortium name="Diatom Consortium"/>
            <person name="Grigoriev I."/>
            <person name="Grimwood J."/>
            <person name="Kuo A."/>
            <person name="Otillar R.P."/>
            <person name="Salamov A."/>
            <person name="Detter J.C."/>
            <person name="Lindquist E."/>
            <person name="Shapiro H."/>
            <person name="Lucas S."/>
            <person name="Glavina del Rio T."/>
            <person name="Pitluck S."/>
            <person name="Rokhsar D."/>
            <person name="Bowler C."/>
        </authorList>
    </citation>
    <scope>GENOME REANNOTATION</scope>
    <source>
        <strain evidence="12">CCAP 1055/1</strain>
    </source>
</reference>
<keyword evidence="3" id="KW-0963">Cytoplasm</keyword>
<comment type="function">
    <text evidence="7">Catalyzes the GTP-dependent phosphorylation of 5-hydroxy-L-lysine.</text>
</comment>
<evidence type="ECO:0000256" key="8">
    <source>
        <dbReference type="ARBA" id="ARBA00038873"/>
    </source>
</evidence>
<dbReference type="InParanoid" id="B7G3B5"/>
<dbReference type="KEGG" id="pti:PHATRDRAFT_47420"/>
<comment type="similarity">
    <text evidence="2">Belongs to the aminoglycoside phosphotransferase family.</text>
</comment>
<evidence type="ECO:0000313" key="12">
    <source>
        <dbReference type="Proteomes" id="UP000000759"/>
    </source>
</evidence>
<evidence type="ECO:0000313" key="11">
    <source>
        <dbReference type="EMBL" id="EEC46802.1"/>
    </source>
</evidence>
<dbReference type="OrthoDB" id="6288734at2759"/>
<evidence type="ECO:0000256" key="1">
    <source>
        <dbReference type="ARBA" id="ARBA00004496"/>
    </source>
</evidence>
<evidence type="ECO:0000256" key="7">
    <source>
        <dbReference type="ARBA" id="ARBA00037368"/>
    </source>
</evidence>
<keyword evidence="12" id="KW-1185">Reference proteome</keyword>
<comment type="catalytic activity">
    <reaction evidence="6">
        <text>(5R)-5-hydroxy-L-lysine + GTP = (5R)-5-phosphooxy-L-lysine + GDP + H(+)</text>
        <dbReference type="Rhea" id="RHEA:19049"/>
        <dbReference type="ChEBI" id="CHEBI:15378"/>
        <dbReference type="ChEBI" id="CHEBI:37565"/>
        <dbReference type="ChEBI" id="CHEBI:57882"/>
        <dbReference type="ChEBI" id="CHEBI:58189"/>
        <dbReference type="ChEBI" id="CHEBI:58357"/>
        <dbReference type="EC" id="2.7.1.81"/>
    </reaction>
</comment>
<dbReference type="InterPro" id="IPR011009">
    <property type="entry name" value="Kinase-like_dom_sf"/>
</dbReference>
<dbReference type="PaxDb" id="2850-Phatr47420"/>
<evidence type="ECO:0000259" key="10">
    <source>
        <dbReference type="Pfam" id="PF01636"/>
    </source>
</evidence>
<evidence type="ECO:0000256" key="5">
    <source>
        <dbReference type="ARBA" id="ARBA00022777"/>
    </source>
</evidence>